<evidence type="ECO:0000313" key="3">
    <source>
        <dbReference type="Proteomes" id="UP000788262"/>
    </source>
</evidence>
<dbReference type="RefSeq" id="WP_205387315.1">
    <property type="nucleotide sequence ID" value="NZ_JAFFZS010000067.1"/>
</dbReference>
<evidence type="ECO:0008006" key="4">
    <source>
        <dbReference type="Google" id="ProtNLM"/>
    </source>
</evidence>
<feature type="chain" id="PRO_5045560452" description="Secreted protein" evidence="1">
    <location>
        <begin position="43"/>
        <end position="441"/>
    </location>
</feature>
<accession>A0ABS2W198</accession>
<name>A0ABS2W198_STRAS</name>
<keyword evidence="3" id="KW-1185">Reference proteome</keyword>
<dbReference type="EMBL" id="JAFFZS010000067">
    <property type="protein sequence ID" value="MBN0049197.1"/>
    <property type="molecule type" value="Genomic_DNA"/>
</dbReference>
<reference evidence="2 3" key="1">
    <citation type="submission" date="2021-02" db="EMBL/GenBank/DDBJ databases">
        <title>Whole genome sequencing of Streptomyces actuosus VRA1.</title>
        <authorList>
            <person name="Sen G."/>
            <person name="Sen A."/>
        </authorList>
    </citation>
    <scope>NUCLEOTIDE SEQUENCE [LARGE SCALE GENOMIC DNA]</scope>
    <source>
        <strain evidence="2 3">VRA1</strain>
    </source>
</reference>
<proteinExistence type="predicted"/>
<gene>
    <name evidence="2" type="ORF">JS756_35065</name>
</gene>
<sequence>MTQRGRHRRRRRGRALRACLAGTALALTAAATMISASQATVADDPGPLTRLASTAELEKLQLAEEPVARTGLDRLAAAMGRPVGVTEVLAGADHTLRTADACPSDDRRSLPTAPAATRAYCFGAADTRSWRPGAVALPADRADGRWDGHRVLVSAWSHGSVGDAPAGDTSGAPDAASSDGTGLARVAFIDAGDQDHLAYTWALLAVPVDGGRDYRALSSPVSGMVWYRDKLLVTADGRDGRALYVYDVDRVQRAGVDSAAVGRVPGGWSAGGARFVLPAVGSYRLTGDARIGSIALDRTTSPDSLVASEGVPEDSRRPTRLWRYSLSLDPARAGLPSVDPRGRAVPDAAYETKVTDVRGVLARGPVWYVTAAAGNADGHGMLWRLDGSGGTSARCGPDDTRQCWSAPAGPLTLTEGTGAVWSQSGRMLFSLGLNSIDSSQG</sequence>
<dbReference type="Proteomes" id="UP000788262">
    <property type="component" value="Unassembled WGS sequence"/>
</dbReference>
<organism evidence="2 3">
    <name type="scientific">Streptomyces actuosus</name>
    <dbReference type="NCBI Taxonomy" id="1885"/>
    <lineage>
        <taxon>Bacteria</taxon>
        <taxon>Bacillati</taxon>
        <taxon>Actinomycetota</taxon>
        <taxon>Actinomycetes</taxon>
        <taxon>Kitasatosporales</taxon>
        <taxon>Streptomycetaceae</taxon>
        <taxon>Streptomyces</taxon>
    </lineage>
</organism>
<comment type="caution">
    <text evidence="2">The sequence shown here is derived from an EMBL/GenBank/DDBJ whole genome shotgun (WGS) entry which is preliminary data.</text>
</comment>
<keyword evidence="1" id="KW-0732">Signal</keyword>
<feature type="signal peptide" evidence="1">
    <location>
        <begin position="1"/>
        <end position="42"/>
    </location>
</feature>
<protein>
    <recommendedName>
        <fullName evidence="4">Secreted protein</fullName>
    </recommendedName>
</protein>
<evidence type="ECO:0000256" key="1">
    <source>
        <dbReference type="SAM" id="SignalP"/>
    </source>
</evidence>
<evidence type="ECO:0000313" key="2">
    <source>
        <dbReference type="EMBL" id="MBN0049197.1"/>
    </source>
</evidence>